<keyword evidence="3" id="KW-0378">Hydrolase</keyword>
<dbReference type="GO" id="GO:0008234">
    <property type="term" value="F:cysteine-type peptidase activity"/>
    <property type="evidence" value="ECO:0007669"/>
    <property type="project" value="UniProtKB-KW"/>
</dbReference>
<dbReference type="PANTHER" id="PTHR47053:SF1">
    <property type="entry name" value="MUREIN DD-ENDOPEPTIDASE MEPH-RELATED"/>
    <property type="match status" value="1"/>
</dbReference>
<evidence type="ECO:0000313" key="6">
    <source>
        <dbReference type="EMBL" id="MST87709.1"/>
    </source>
</evidence>
<keyword evidence="2" id="KW-0645">Protease</keyword>
<dbReference type="Proteomes" id="UP000438120">
    <property type="component" value="Unassembled WGS sequence"/>
</dbReference>
<dbReference type="InterPro" id="IPR051202">
    <property type="entry name" value="Peptidase_C40"/>
</dbReference>
<evidence type="ECO:0000256" key="2">
    <source>
        <dbReference type="ARBA" id="ARBA00022670"/>
    </source>
</evidence>
<organism evidence="6 7">
    <name type="scientific">Lactobacillus porci</name>
    <dbReference type="NCBI Taxonomy" id="2012477"/>
    <lineage>
        <taxon>Bacteria</taxon>
        <taxon>Bacillati</taxon>
        <taxon>Bacillota</taxon>
        <taxon>Bacilli</taxon>
        <taxon>Lactobacillales</taxon>
        <taxon>Lactobacillaceae</taxon>
        <taxon>Lactobacillus</taxon>
    </lineage>
</organism>
<evidence type="ECO:0000259" key="5">
    <source>
        <dbReference type="PROSITE" id="PS51935"/>
    </source>
</evidence>
<dbReference type="InterPro" id="IPR000064">
    <property type="entry name" value="NLP_P60_dom"/>
</dbReference>
<dbReference type="EMBL" id="VUMX01000029">
    <property type="protein sequence ID" value="MST87709.1"/>
    <property type="molecule type" value="Genomic_DNA"/>
</dbReference>
<evidence type="ECO:0000256" key="3">
    <source>
        <dbReference type="ARBA" id="ARBA00022801"/>
    </source>
</evidence>
<keyword evidence="7" id="KW-1185">Reference proteome</keyword>
<protein>
    <submittedName>
        <fullName evidence="6">NlpC/P60 family protein</fullName>
    </submittedName>
</protein>
<name>A0A6A8MFY1_9LACO</name>
<dbReference type="AlphaFoldDB" id="A0A6A8MFY1"/>
<reference evidence="6 7" key="1">
    <citation type="submission" date="2019-08" db="EMBL/GenBank/DDBJ databases">
        <title>In-depth cultivation of the pig gut microbiome towards novel bacterial diversity and tailored functional studies.</title>
        <authorList>
            <person name="Wylensek D."/>
            <person name="Hitch T.C.A."/>
            <person name="Clavel T."/>
        </authorList>
    </citation>
    <scope>NUCLEOTIDE SEQUENCE [LARGE SCALE GENOMIC DNA]</scope>
    <source>
        <strain evidence="6 7">Bifido-178-WT-2B</strain>
    </source>
</reference>
<dbReference type="GO" id="GO:0006508">
    <property type="term" value="P:proteolysis"/>
    <property type="evidence" value="ECO:0007669"/>
    <property type="project" value="UniProtKB-KW"/>
</dbReference>
<dbReference type="Pfam" id="PF00877">
    <property type="entry name" value="NLPC_P60"/>
    <property type="match status" value="1"/>
</dbReference>
<sequence>MYGLIKQPAVFLLDEDLKSRTDELLYGWAVKITAKKEDCWYVTTHYGYQGYVAKSAVKSLTLPELQQRQTKLITRAAIDVLDQPKVQGEILATLYRGSLVTLTGKEADGYLQVSLLDGQLGWLSHTAVGERQDEDDYLWSTDKDFFLLQGMPDEDSFRKSVTETAMQYLGTQYRWAGKSPDGIDCSGLVFMSYMLNGVLIYRDAEIADQWPIHEIQFEDLLPGDLIFFPGHVAMYLGHGKYINSTGYSEHFGVAISSLRKEDPDYRADLFKMIEKCGSLF</sequence>
<dbReference type="PANTHER" id="PTHR47053">
    <property type="entry name" value="MUREIN DD-ENDOPEPTIDASE MEPH-RELATED"/>
    <property type="match status" value="1"/>
</dbReference>
<evidence type="ECO:0000256" key="1">
    <source>
        <dbReference type="ARBA" id="ARBA00007074"/>
    </source>
</evidence>
<feature type="domain" description="NlpC/P60" evidence="5">
    <location>
        <begin position="155"/>
        <end position="277"/>
    </location>
</feature>
<dbReference type="Gene3D" id="3.90.1720.10">
    <property type="entry name" value="endopeptidase domain like (from Nostoc punctiforme)"/>
    <property type="match status" value="1"/>
</dbReference>
<comment type="caution">
    <text evidence="6">The sequence shown here is derived from an EMBL/GenBank/DDBJ whole genome shotgun (WGS) entry which is preliminary data.</text>
</comment>
<dbReference type="PROSITE" id="PS51935">
    <property type="entry name" value="NLPC_P60"/>
    <property type="match status" value="1"/>
</dbReference>
<gene>
    <name evidence="6" type="ORF">FYJ62_08800</name>
</gene>
<keyword evidence="4" id="KW-0788">Thiol protease</keyword>
<comment type="similarity">
    <text evidence="1">Belongs to the peptidase C40 family.</text>
</comment>
<dbReference type="RefSeq" id="WP_154549322.1">
    <property type="nucleotide sequence ID" value="NZ_VUMX01000029.1"/>
</dbReference>
<dbReference type="OrthoDB" id="1654978at2"/>
<evidence type="ECO:0000256" key="4">
    <source>
        <dbReference type="ARBA" id="ARBA00022807"/>
    </source>
</evidence>
<dbReference type="Gene3D" id="2.30.30.40">
    <property type="entry name" value="SH3 Domains"/>
    <property type="match status" value="1"/>
</dbReference>
<dbReference type="SUPFAM" id="SSF54001">
    <property type="entry name" value="Cysteine proteinases"/>
    <property type="match status" value="1"/>
</dbReference>
<proteinExistence type="inferred from homology"/>
<accession>A0A6A8MFY1</accession>
<dbReference type="InterPro" id="IPR038765">
    <property type="entry name" value="Papain-like_cys_pep_sf"/>
</dbReference>
<evidence type="ECO:0000313" key="7">
    <source>
        <dbReference type="Proteomes" id="UP000438120"/>
    </source>
</evidence>